<dbReference type="EMBL" id="JAPFFF010000008">
    <property type="protein sequence ID" value="KAK8884819.1"/>
    <property type="molecule type" value="Genomic_DNA"/>
</dbReference>
<sequence>MHQVQEQMKDPRIRALAADAAKSLIRGQIDLQSIALCASGFIGLGTAKEKNEEGEVDENALRDALEGLMKSMEDDFNNNSFSPQMIQSRQTYRSIINIMVGDSVACAVTDSGIWLADVLDDIDNEKLVAIDDEKFNSSTQRLFQQWNTLYSLAIRLASQEKCYDSVDDFNNWPAEDKANEILMSDMSFMPSFCITSKKLIKSIKESLEQS</sequence>
<proteinExistence type="predicted"/>
<evidence type="ECO:0000313" key="2">
    <source>
        <dbReference type="Proteomes" id="UP001470230"/>
    </source>
</evidence>
<reference evidence="1 2" key="1">
    <citation type="submission" date="2024-04" db="EMBL/GenBank/DDBJ databases">
        <title>Tritrichomonas musculus Genome.</title>
        <authorList>
            <person name="Alves-Ferreira E."/>
            <person name="Grigg M."/>
            <person name="Lorenzi H."/>
            <person name="Galac M."/>
        </authorList>
    </citation>
    <scope>NUCLEOTIDE SEQUENCE [LARGE SCALE GENOMIC DNA]</scope>
    <source>
        <strain evidence="1 2">EAF2021</strain>
    </source>
</reference>
<organism evidence="1 2">
    <name type="scientific">Tritrichomonas musculus</name>
    <dbReference type="NCBI Taxonomy" id="1915356"/>
    <lineage>
        <taxon>Eukaryota</taxon>
        <taxon>Metamonada</taxon>
        <taxon>Parabasalia</taxon>
        <taxon>Tritrichomonadida</taxon>
        <taxon>Tritrichomonadidae</taxon>
        <taxon>Tritrichomonas</taxon>
    </lineage>
</organism>
<name>A0ABR2K141_9EUKA</name>
<accession>A0ABR2K141</accession>
<dbReference type="Proteomes" id="UP001470230">
    <property type="component" value="Unassembled WGS sequence"/>
</dbReference>
<comment type="caution">
    <text evidence="1">The sequence shown here is derived from an EMBL/GenBank/DDBJ whole genome shotgun (WGS) entry which is preliminary data.</text>
</comment>
<evidence type="ECO:0000313" key="1">
    <source>
        <dbReference type="EMBL" id="KAK8884819.1"/>
    </source>
</evidence>
<keyword evidence="2" id="KW-1185">Reference proteome</keyword>
<protein>
    <submittedName>
        <fullName evidence="1">Uncharacterized protein</fullName>
    </submittedName>
</protein>
<gene>
    <name evidence="1" type="ORF">M9Y10_043940</name>
</gene>